<proteinExistence type="predicted"/>
<keyword evidence="2" id="KW-1185">Reference proteome</keyword>
<name>A0AAP0EP91_9MAGN</name>
<comment type="caution">
    <text evidence="1">The sequence shown here is derived from an EMBL/GenBank/DDBJ whole genome shotgun (WGS) entry which is preliminary data.</text>
</comment>
<dbReference type="EMBL" id="JBBNAG010000011">
    <property type="protein sequence ID" value="KAK9094382.1"/>
    <property type="molecule type" value="Genomic_DNA"/>
</dbReference>
<protein>
    <submittedName>
        <fullName evidence="1">Uncharacterized protein</fullName>
    </submittedName>
</protein>
<dbReference type="Proteomes" id="UP001419268">
    <property type="component" value="Unassembled WGS sequence"/>
</dbReference>
<gene>
    <name evidence="1" type="ORF">Scep_025851</name>
</gene>
<sequence>MKKSSLCMYIVIKKKKASAITLKGVEEDEYWSDPKDEVKISPLEPEVITVEVHEKEVKKKIEFALERPEELEEESKENQPLVLVKPPTLPRILVEFEMGVEEKGNLEILYADDTFVLDGHDKIKPFLIKDQDELETIKRVVHITLPMIAGRLFVRNFSKLVGVT</sequence>
<accession>A0AAP0EP91</accession>
<reference evidence="1 2" key="1">
    <citation type="submission" date="2024-01" db="EMBL/GenBank/DDBJ databases">
        <title>Genome assemblies of Stephania.</title>
        <authorList>
            <person name="Yang L."/>
        </authorList>
    </citation>
    <scope>NUCLEOTIDE SEQUENCE [LARGE SCALE GENOMIC DNA]</scope>
    <source>
        <strain evidence="1">JXDWG</strain>
        <tissue evidence="1">Leaf</tissue>
    </source>
</reference>
<organism evidence="1 2">
    <name type="scientific">Stephania cephalantha</name>
    <dbReference type="NCBI Taxonomy" id="152367"/>
    <lineage>
        <taxon>Eukaryota</taxon>
        <taxon>Viridiplantae</taxon>
        <taxon>Streptophyta</taxon>
        <taxon>Embryophyta</taxon>
        <taxon>Tracheophyta</taxon>
        <taxon>Spermatophyta</taxon>
        <taxon>Magnoliopsida</taxon>
        <taxon>Ranunculales</taxon>
        <taxon>Menispermaceae</taxon>
        <taxon>Menispermoideae</taxon>
        <taxon>Cissampelideae</taxon>
        <taxon>Stephania</taxon>
    </lineage>
</organism>
<evidence type="ECO:0000313" key="1">
    <source>
        <dbReference type="EMBL" id="KAK9094382.1"/>
    </source>
</evidence>
<evidence type="ECO:0000313" key="2">
    <source>
        <dbReference type="Proteomes" id="UP001419268"/>
    </source>
</evidence>
<dbReference type="AlphaFoldDB" id="A0AAP0EP91"/>